<feature type="transmembrane region" description="Helical" evidence="1">
    <location>
        <begin position="7"/>
        <end position="29"/>
    </location>
</feature>
<keyword evidence="1" id="KW-0812">Transmembrane</keyword>
<keyword evidence="1" id="KW-1133">Transmembrane helix</keyword>
<dbReference type="Pfam" id="PF06974">
    <property type="entry name" value="WS_DGAT_C"/>
    <property type="match status" value="1"/>
</dbReference>
<evidence type="ECO:0000313" key="4">
    <source>
        <dbReference type="Proteomes" id="UP000198287"/>
    </source>
</evidence>
<proteinExistence type="predicted"/>
<feature type="domain" description="O-acyltransferase WSD1 C-terminal" evidence="2">
    <location>
        <begin position="346"/>
        <end position="479"/>
    </location>
</feature>
<keyword evidence="1" id="KW-0472">Membrane</keyword>
<evidence type="ECO:0000259" key="2">
    <source>
        <dbReference type="Pfam" id="PF06974"/>
    </source>
</evidence>
<organism evidence="3 4">
    <name type="scientific">Folsomia candida</name>
    <name type="common">Springtail</name>
    <dbReference type="NCBI Taxonomy" id="158441"/>
    <lineage>
        <taxon>Eukaryota</taxon>
        <taxon>Metazoa</taxon>
        <taxon>Ecdysozoa</taxon>
        <taxon>Arthropoda</taxon>
        <taxon>Hexapoda</taxon>
        <taxon>Collembola</taxon>
        <taxon>Entomobryomorpha</taxon>
        <taxon>Isotomoidea</taxon>
        <taxon>Isotomidae</taxon>
        <taxon>Proisotominae</taxon>
        <taxon>Folsomia</taxon>
    </lineage>
</organism>
<keyword evidence="4" id="KW-1185">Reference proteome</keyword>
<reference evidence="3 4" key="1">
    <citation type="submission" date="2015-12" db="EMBL/GenBank/DDBJ databases">
        <title>The genome of Folsomia candida.</title>
        <authorList>
            <person name="Faddeeva A."/>
            <person name="Derks M.F."/>
            <person name="Anvar Y."/>
            <person name="Smit S."/>
            <person name="Van Straalen N."/>
            <person name="Roelofs D."/>
        </authorList>
    </citation>
    <scope>NUCLEOTIDE SEQUENCE [LARGE SCALE GENOMIC DNA]</scope>
    <source>
        <strain evidence="3 4">VU population</strain>
        <tissue evidence="3">Whole body</tissue>
    </source>
</reference>
<dbReference type="OrthoDB" id="619536at2759"/>
<comment type="caution">
    <text evidence="3">The sequence shown here is derived from an EMBL/GenBank/DDBJ whole genome shotgun (WGS) entry which is preliminary data.</text>
</comment>
<dbReference type="AlphaFoldDB" id="A0A226EWP3"/>
<dbReference type="EMBL" id="LNIX01000001">
    <property type="protein sequence ID" value="OXA61959.1"/>
    <property type="molecule type" value="Genomic_DNA"/>
</dbReference>
<dbReference type="InterPro" id="IPR009721">
    <property type="entry name" value="O-acyltransferase_WSD1_C"/>
</dbReference>
<dbReference type="Proteomes" id="UP000198287">
    <property type="component" value="Unassembled WGS sequence"/>
</dbReference>
<accession>A0A226EWP3</accession>
<name>A0A226EWP3_FOLCA</name>
<sequence length="490" mass="55266">MKKPSAFLVTLYLPLWLLVPPLILVWFPFYVYRCLVKLIALLLRPDLTNMLTPGDAIFSYDRIHTCPASTVVGHLELEGEVDPDHIRETLKTQVLSLRSENGALVYPELGSRIKYFFGFSFWAKATTMQDPVRTIKEVMTHDELLNFKAQLVHQPYKQNGALWELLLVRRKNNSDEPPTTVVLIRFQHTLVDGVGSFHLLNKMVQPQNVQLTKEISKKPGNISPIWYLGMPYDFVETCRETSRSGCLAKDGKHWIPLSNNFLPSEAASRYTFHISEPIAFSRIRQLGAQHGVTGTAVMHSAILGAVRTSLCPKGETSFITVETPLVPPWKRDRLLGNHITHGKYLAPIGELDVVKRLILTHEGLTAMKESTYSFTTAVLSNAIGTLPRPILNQIRYRNDSYRKIFVGNVPGPGEETNFCGYVAKDMSLIYGFCVVWEVLGVGFITYGDNLRIGVFGNKNLLPRSGQAEEIASSFMRELDDLQFVENMHNT</sequence>
<evidence type="ECO:0000313" key="3">
    <source>
        <dbReference type="EMBL" id="OXA61959.1"/>
    </source>
</evidence>
<evidence type="ECO:0000256" key="1">
    <source>
        <dbReference type="SAM" id="Phobius"/>
    </source>
</evidence>
<protein>
    <recommendedName>
        <fullName evidence="2">O-acyltransferase WSD1 C-terminal domain-containing protein</fullName>
    </recommendedName>
</protein>
<gene>
    <name evidence="3" type="ORF">Fcan01_00080</name>
</gene>